<dbReference type="PANTHER" id="PTHR47550">
    <property type="entry name" value="DUAL SPECIFICITY PROTEIN PHOSPHATASE PPS1"/>
    <property type="match status" value="1"/>
</dbReference>
<dbReference type="Pfam" id="PF00782">
    <property type="entry name" value="DSPc"/>
    <property type="match status" value="1"/>
</dbReference>
<dbReference type="PROSITE" id="PS00383">
    <property type="entry name" value="TYR_PHOSPHATASE_1"/>
    <property type="match status" value="1"/>
</dbReference>
<dbReference type="OrthoDB" id="273181at2759"/>
<keyword evidence="2" id="KW-0904">Protein phosphatase</keyword>
<dbReference type="InterPro" id="IPR020422">
    <property type="entry name" value="TYR_PHOSPHATASE_DUAL_dom"/>
</dbReference>
<dbReference type="GO" id="GO:0033260">
    <property type="term" value="P:nuclear DNA replication"/>
    <property type="evidence" value="ECO:0007669"/>
    <property type="project" value="TreeGrafter"/>
</dbReference>
<sequence length="714" mass="82260">MMMLKEQFKRFNNHVSNQRKISKEKSKSSPSSPSSTPRSSSPNGTDSLKKQIKAGGSTAVANLQFNNQSEPNYVYDSNGAFIDRVPSSYLHRLKQDLNQSEPGIYNISTTHLNKVLDSWFATPLPNASKLFPYLHGAISQTQCDFLDMNIDGQEDDLPNVRYLLIIKSNEVDNCTMIKSTITPDDIYIEPLTSPSSSVINLRNYSSQITLLSKISDFIIYNEDNNLKDNLTLAHELLELQSSAASGSKRHYNTYILDYEPKALSAKYKINQDLSKLAPTTALQFTMNNWNLNYLFHERVEMWLMTSKTQVHKNLYLGNVNDLHPENTHEDEFSLIINCHEGVRIPTGDVIDQIFNDKSDKIGLDFTSSGSYSVEMMSDLEVDGILKICKLIHHHTEVLHKKVFIYCFDGYSSFSFLLLAYEMFKTGDCLAQSILNYFIKYQKPLYFFKNDYDVLSQVLEKELTKNCSKLQTINELDDQDADTTSLTSSINSMNLRDNQDIQLFQNWLNNANDKNPPARIFPHLYLGTFEHASCPILLSKLSISQVISFGQIPTWCDELDLENLHVDKHYASLDMDESSVIYIYHNPLPHIKKLIHVPYLEDDGKCSVINYFEKIYRLVKTGDINPLNNEVNLIHCRVGVSRSASFCILETMKLLNVSLPRAYLYVRVRRLNIIIQPNLKIFYELLKIEQCLKKEREVDWHILCREIDYLNRRYF</sequence>
<dbReference type="InterPro" id="IPR053239">
    <property type="entry name" value="Dual_spec_PTase"/>
</dbReference>
<evidence type="ECO:0000256" key="1">
    <source>
        <dbReference type="ARBA" id="ARBA00022801"/>
    </source>
</evidence>
<evidence type="ECO:0000256" key="2">
    <source>
        <dbReference type="ARBA" id="ARBA00022912"/>
    </source>
</evidence>
<dbReference type="GeneID" id="30197621"/>
<gene>
    <name evidence="6" type="ORF">WICANDRAFT_103315</name>
</gene>
<dbReference type="InterPro" id="IPR016130">
    <property type="entry name" value="Tyr_Pase_AS"/>
</dbReference>
<keyword evidence="7" id="KW-1185">Reference proteome</keyword>
<dbReference type="Gene3D" id="3.90.190.10">
    <property type="entry name" value="Protein tyrosine phosphatase superfamily"/>
    <property type="match status" value="2"/>
</dbReference>
<name>A0A1E3PBE4_WICAA</name>
<evidence type="ECO:0000313" key="7">
    <source>
        <dbReference type="Proteomes" id="UP000094112"/>
    </source>
</evidence>
<proteinExistence type="predicted"/>
<dbReference type="RefSeq" id="XP_019041751.1">
    <property type="nucleotide sequence ID" value="XM_019180375.1"/>
</dbReference>
<dbReference type="SUPFAM" id="SSF52799">
    <property type="entry name" value="(Phosphotyrosine protein) phosphatases II"/>
    <property type="match status" value="1"/>
</dbReference>
<keyword evidence="1" id="KW-0378">Hydrolase</keyword>
<dbReference type="InterPro" id="IPR029021">
    <property type="entry name" value="Prot-tyrosine_phosphatase-like"/>
</dbReference>
<dbReference type="InterPro" id="IPR000387">
    <property type="entry name" value="Tyr_Pase_dom"/>
</dbReference>
<dbReference type="EMBL" id="KV454208">
    <property type="protein sequence ID" value="ODQ62544.1"/>
    <property type="molecule type" value="Genomic_DNA"/>
</dbReference>
<dbReference type="PANTHER" id="PTHR47550:SF1">
    <property type="entry name" value="DUAL SPECIFICITY PROTEIN PHOSPHATASE PPS1"/>
    <property type="match status" value="1"/>
</dbReference>
<accession>A0A1E3PBE4</accession>
<dbReference type="GO" id="GO:0008138">
    <property type="term" value="F:protein tyrosine/serine/threonine phosphatase activity"/>
    <property type="evidence" value="ECO:0007669"/>
    <property type="project" value="TreeGrafter"/>
</dbReference>
<evidence type="ECO:0000256" key="3">
    <source>
        <dbReference type="SAM" id="MobiDB-lite"/>
    </source>
</evidence>
<protein>
    <submittedName>
        <fullName evidence="6">Uncharacterized protein</fullName>
    </submittedName>
</protein>
<dbReference type="PROSITE" id="PS50056">
    <property type="entry name" value="TYR_PHOSPHATASE_2"/>
    <property type="match status" value="1"/>
</dbReference>
<dbReference type="SMART" id="SM00195">
    <property type="entry name" value="DSPc"/>
    <property type="match status" value="1"/>
</dbReference>
<evidence type="ECO:0000259" key="5">
    <source>
        <dbReference type="PROSITE" id="PS50056"/>
    </source>
</evidence>
<reference evidence="6 7" key="1">
    <citation type="journal article" date="2016" name="Proc. Natl. Acad. Sci. U.S.A.">
        <title>Comparative genomics of biotechnologically important yeasts.</title>
        <authorList>
            <person name="Riley R."/>
            <person name="Haridas S."/>
            <person name="Wolfe K.H."/>
            <person name="Lopes M.R."/>
            <person name="Hittinger C.T."/>
            <person name="Goeker M."/>
            <person name="Salamov A.A."/>
            <person name="Wisecaver J.H."/>
            <person name="Long T.M."/>
            <person name="Calvey C.H."/>
            <person name="Aerts A.L."/>
            <person name="Barry K.W."/>
            <person name="Choi C."/>
            <person name="Clum A."/>
            <person name="Coughlan A.Y."/>
            <person name="Deshpande S."/>
            <person name="Douglass A.P."/>
            <person name="Hanson S.J."/>
            <person name="Klenk H.-P."/>
            <person name="LaButti K.M."/>
            <person name="Lapidus A."/>
            <person name="Lindquist E.A."/>
            <person name="Lipzen A.M."/>
            <person name="Meier-Kolthoff J.P."/>
            <person name="Ohm R.A."/>
            <person name="Otillar R.P."/>
            <person name="Pangilinan J.L."/>
            <person name="Peng Y."/>
            <person name="Rokas A."/>
            <person name="Rosa C.A."/>
            <person name="Scheuner C."/>
            <person name="Sibirny A.A."/>
            <person name="Slot J.C."/>
            <person name="Stielow J.B."/>
            <person name="Sun H."/>
            <person name="Kurtzman C.P."/>
            <person name="Blackwell M."/>
            <person name="Grigoriev I.V."/>
            <person name="Jeffries T.W."/>
        </authorList>
    </citation>
    <scope>NUCLEOTIDE SEQUENCE [LARGE SCALE GENOMIC DNA]</scope>
    <source>
        <strain evidence="7">ATCC 58044 / CBS 1984 / NCYC 433 / NRRL Y-366-8</strain>
    </source>
</reference>
<feature type="domain" description="Tyrosine-protein phosphatase" evidence="4">
    <location>
        <begin position="515"/>
        <end position="693"/>
    </location>
</feature>
<evidence type="ECO:0000313" key="6">
    <source>
        <dbReference type="EMBL" id="ODQ62544.1"/>
    </source>
</evidence>
<dbReference type="InterPro" id="IPR000340">
    <property type="entry name" value="Dual-sp_phosphatase_cat-dom"/>
</dbReference>
<dbReference type="Proteomes" id="UP000094112">
    <property type="component" value="Unassembled WGS sequence"/>
</dbReference>
<dbReference type="STRING" id="683960.A0A1E3PBE4"/>
<dbReference type="AlphaFoldDB" id="A0A1E3PBE4"/>
<dbReference type="GO" id="GO:0005634">
    <property type="term" value="C:nucleus"/>
    <property type="evidence" value="ECO:0007669"/>
    <property type="project" value="GOC"/>
</dbReference>
<evidence type="ECO:0000259" key="4">
    <source>
        <dbReference type="PROSITE" id="PS50054"/>
    </source>
</evidence>
<feature type="domain" description="Tyrosine specific protein phosphatases" evidence="5">
    <location>
        <begin position="608"/>
        <end position="680"/>
    </location>
</feature>
<organism evidence="6 7">
    <name type="scientific">Wickerhamomyces anomalus (strain ATCC 58044 / CBS 1984 / NCYC 433 / NRRL Y-366-8)</name>
    <name type="common">Yeast</name>
    <name type="synonym">Hansenula anomala</name>
    <dbReference type="NCBI Taxonomy" id="683960"/>
    <lineage>
        <taxon>Eukaryota</taxon>
        <taxon>Fungi</taxon>
        <taxon>Dikarya</taxon>
        <taxon>Ascomycota</taxon>
        <taxon>Saccharomycotina</taxon>
        <taxon>Saccharomycetes</taxon>
        <taxon>Phaffomycetales</taxon>
        <taxon>Wickerhamomycetaceae</taxon>
        <taxon>Wickerhamomyces</taxon>
    </lineage>
</organism>
<feature type="region of interest" description="Disordered" evidence="3">
    <location>
        <begin position="1"/>
        <end position="50"/>
    </location>
</feature>
<feature type="compositionally biased region" description="Low complexity" evidence="3">
    <location>
        <begin position="28"/>
        <end position="42"/>
    </location>
</feature>
<dbReference type="PROSITE" id="PS50054">
    <property type="entry name" value="TYR_PHOSPHATASE_DUAL"/>
    <property type="match status" value="1"/>
</dbReference>